<proteinExistence type="predicted"/>
<dbReference type="Proteomes" id="UP001519306">
    <property type="component" value="Unassembled WGS sequence"/>
</dbReference>
<dbReference type="PROSITE" id="PS51272">
    <property type="entry name" value="SLH"/>
    <property type="match status" value="1"/>
</dbReference>
<feature type="domain" description="SLH" evidence="2">
    <location>
        <begin position="84"/>
        <end position="154"/>
    </location>
</feature>
<keyword evidence="1" id="KW-0732">Signal</keyword>
<organism evidence="3 4">
    <name type="scientific">Peptoniphilus stercorisuis</name>
    <dbReference type="NCBI Taxonomy" id="1436965"/>
    <lineage>
        <taxon>Bacteria</taxon>
        <taxon>Bacillati</taxon>
        <taxon>Bacillota</taxon>
        <taxon>Tissierellia</taxon>
        <taxon>Tissierellales</taxon>
        <taxon>Peptoniphilaceae</taxon>
        <taxon>Peptoniphilus</taxon>
    </lineage>
</organism>
<comment type="caution">
    <text evidence="3">The sequence shown here is derived from an EMBL/GenBank/DDBJ whole genome shotgun (WGS) entry which is preliminary data.</text>
</comment>
<sequence length="175" mass="19327">MKRKSLALVLSIILLSNGFSVYASGSDDSLNNNEKIQKLIGENYIQGYGNGDFGYANSIKRSEITRLIVLAGKQQDKIEELKNTRGNYSDVGVRYWANGEINVGTSIPTKKSGKCIINGYPNGTFLPEKGVSYAELSKMLVVLAKSDLDDGLLSDEKASWPNDWIKWAEELGIRD</sequence>
<dbReference type="EMBL" id="JAGGLJ010000003">
    <property type="protein sequence ID" value="MBP2024876.1"/>
    <property type="molecule type" value="Genomic_DNA"/>
</dbReference>
<gene>
    <name evidence="3" type="ORF">J2Z71_000399</name>
</gene>
<evidence type="ECO:0000259" key="2">
    <source>
        <dbReference type="PROSITE" id="PS51272"/>
    </source>
</evidence>
<dbReference type="InterPro" id="IPR001119">
    <property type="entry name" value="SLH_dom"/>
</dbReference>
<evidence type="ECO:0000313" key="3">
    <source>
        <dbReference type="EMBL" id="MBP2024876.1"/>
    </source>
</evidence>
<reference evidence="3 4" key="1">
    <citation type="submission" date="2021-03" db="EMBL/GenBank/DDBJ databases">
        <title>Genomic Encyclopedia of Type Strains, Phase IV (KMG-IV): sequencing the most valuable type-strain genomes for metagenomic binning, comparative biology and taxonomic classification.</title>
        <authorList>
            <person name="Goeker M."/>
        </authorList>
    </citation>
    <scope>NUCLEOTIDE SEQUENCE [LARGE SCALE GENOMIC DNA]</scope>
    <source>
        <strain evidence="3 4">DSM 27563</strain>
    </source>
</reference>
<dbReference type="Pfam" id="PF00395">
    <property type="entry name" value="SLH"/>
    <property type="match status" value="1"/>
</dbReference>
<dbReference type="RefSeq" id="WP_210060183.1">
    <property type="nucleotide sequence ID" value="NZ_JAGGLJ010000003.1"/>
</dbReference>
<evidence type="ECO:0000256" key="1">
    <source>
        <dbReference type="SAM" id="SignalP"/>
    </source>
</evidence>
<name>A0ABS4KC87_9FIRM</name>
<evidence type="ECO:0000313" key="4">
    <source>
        <dbReference type="Proteomes" id="UP001519306"/>
    </source>
</evidence>
<keyword evidence="4" id="KW-1185">Reference proteome</keyword>
<feature type="signal peptide" evidence="1">
    <location>
        <begin position="1"/>
        <end position="23"/>
    </location>
</feature>
<feature type="chain" id="PRO_5045245656" description="SLH domain-containing protein" evidence="1">
    <location>
        <begin position="24"/>
        <end position="175"/>
    </location>
</feature>
<protein>
    <recommendedName>
        <fullName evidence="2">SLH domain-containing protein</fullName>
    </recommendedName>
</protein>
<accession>A0ABS4KC87</accession>